<dbReference type="InterPro" id="IPR012912">
    <property type="entry name" value="Plasmid_pRiA4b_Orf3-like"/>
</dbReference>
<dbReference type="SUPFAM" id="SSF159941">
    <property type="entry name" value="MM3350-like"/>
    <property type="match status" value="1"/>
</dbReference>
<dbReference type="EMBL" id="CP009111">
    <property type="protein sequence ID" value="ANS29932.1"/>
    <property type="molecule type" value="Genomic_DNA"/>
</dbReference>
<dbReference type="AlphaFoldDB" id="A0A1B1KBD8"/>
<evidence type="ECO:0000256" key="1">
    <source>
        <dbReference type="SAM" id="MobiDB-lite"/>
    </source>
</evidence>
<reference evidence="3 4" key="1">
    <citation type="submission" date="2014-07" db="EMBL/GenBank/DDBJ databases">
        <authorList>
            <person name="Zhang J.E."/>
            <person name="Yang H."/>
            <person name="Guo J."/>
            <person name="Deng Z."/>
            <person name="Luo H."/>
            <person name="Luo M."/>
            <person name="Zhao B."/>
        </authorList>
    </citation>
    <scope>NUCLEOTIDE SEQUENCE [LARGE SCALE GENOMIC DNA]</scope>
    <source>
        <strain evidence="3 4">1CP</strain>
    </source>
</reference>
<feature type="region of interest" description="Disordered" evidence="1">
    <location>
        <begin position="1"/>
        <end position="29"/>
    </location>
</feature>
<dbReference type="InterPro" id="IPR024047">
    <property type="entry name" value="MM3350-like_sf"/>
</dbReference>
<proteinExistence type="predicted"/>
<organism evidence="3 4">
    <name type="scientific">Rhodococcus opacus</name>
    <name type="common">Nocardia opaca</name>
    <dbReference type="NCBI Taxonomy" id="37919"/>
    <lineage>
        <taxon>Bacteria</taxon>
        <taxon>Bacillati</taxon>
        <taxon>Actinomycetota</taxon>
        <taxon>Actinomycetes</taxon>
        <taxon>Mycobacteriales</taxon>
        <taxon>Nocardiaceae</taxon>
        <taxon>Rhodococcus</taxon>
    </lineage>
</organism>
<dbReference type="Pfam" id="PF07929">
    <property type="entry name" value="PRiA4_ORF3"/>
    <property type="match status" value="1"/>
</dbReference>
<name>A0A1B1KBD8_RHOOP</name>
<dbReference type="PATRIC" id="fig|37919.13.peg.5540"/>
<gene>
    <name evidence="3" type="ORF">R1CP_26425</name>
</gene>
<accession>A0A1B1KBD8</accession>
<dbReference type="PANTHER" id="PTHR41878:SF1">
    <property type="entry name" value="TNPR PROTEIN"/>
    <property type="match status" value="1"/>
</dbReference>
<dbReference type="PANTHER" id="PTHR41878">
    <property type="entry name" value="LEXA REPRESSOR-RELATED"/>
    <property type="match status" value="1"/>
</dbReference>
<feature type="domain" description="Plasmid pRiA4b Orf3-like" evidence="2">
    <location>
        <begin position="396"/>
        <end position="575"/>
    </location>
</feature>
<evidence type="ECO:0000259" key="2">
    <source>
        <dbReference type="Pfam" id="PF07929"/>
    </source>
</evidence>
<sequence length="586" mass="64312">MGSKRSRSPGQKRAAKQQARQRRNRSTVAPLFPASAVDPALIDSFVQWLRRGDLTEDAELFAHLVESTLTNLAHAHPGFRATGWLPADAHTLLDAADELTADNSEDMDDIALTIVASALTFLNFLDENRLWTGTEENLIHCIEDLIHFVEPQPPVVLPEDIALPAVDEKDELRALSSLPLIASLVALVDWVGKGAAVTSTKVPKPASVPGLADALGVDLDLDSEGFPRARRIRSMRDVPEMLTYWETAEEIGLITVNSTRAVRGPNAELIADRTTRALPLIRAAVTEFVRSQLVSTQRHPLDLTQLTDVVVTQVILAGMTSEPPVADSEDAPSGDEQSLLDAFVYDRLDRLVEQKWLTKDDAYRVPAALQPAVLRAVQLAGAESEYALSDMVDSHVTLRISLEGTHIPVWRRVRLDASLPLSALHDIIQSAFGWEDCHLHEFSAGPAYSGGRVFIPNEDFAHRDLVGPAVAEEEVPVGSLLSSVGDRLTYLYDFGDDWIHHIVVESVDNPAPESPVALCLDGRNMAPYEDSGGPWGWANMIEASADPHHQEHSEIRDWLGLRPDQQLDPTSFDRNGINEAFATLFG</sequence>
<dbReference type="Gene3D" id="3.10.290.30">
    <property type="entry name" value="MM3350-like"/>
    <property type="match status" value="1"/>
</dbReference>
<protein>
    <recommendedName>
        <fullName evidence="2">Plasmid pRiA4b Orf3-like domain-containing protein</fullName>
    </recommendedName>
</protein>
<evidence type="ECO:0000313" key="3">
    <source>
        <dbReference type="EMBL" id="ANS29932.1"/>
    </source>
</evidence>
<evidence type="ECO:0000313" key="4">
    <source>
        <dbReference type="Proteomes" id="UP000186108"/>
    </source>
</evidence>
<dbReference type="Proteomes" id="UP000186108">
    <property type="component" value="Chromosome"/>
</dbReference>
<feature type="compositionally biased region" description="Basic residues" evidence="1">
    <location>
        <begin position="13"/>
        <end position="25"/>
    </location>
</feature>